<dbReference type="Gene3D" id="2.60.120.200">
    <property type="match status" value="1"/>
</dbReference>
<protein>
    <recommendedName>
        <fullName evidence="3">Secretion system C-terminal sorting domain-containing protein</fullName>
    </recommendedName>
</protein>
<evidence type="ECO:0000313" key="5">
    <source>
        <dbReference type="Proteomes" id="UP000014962"/>
    </source>
</evidence>
<evidence type="ECO:0000256" key="2">
    <source>
        <dbReference type="SAM" id="SignalP"/>
    </source>
</evidence>
<dbReference type="InterPro" id="IPR026444">
    <property type="entry name" value="Secre_tail"/>
</dbReference>
<evidence type="ECO:0000313" key="4">
    <source>
        <dbReference type="EMBL" id="EPR70058.1"/>
    </source>
</evidence>
<gene>
    <name evidence="4" type="ORF">ADIWIN_3921</name>
</gene>
<dbReference type="PATRIC" id="fig|641526.4.peg.3893"/>
<dbReference type="OrthoDB" id="624837at2"/>
<reference evidence="4 5" key="1">
    <citation type="journal article" date="2013" name="Genome Announc.">
        <title>Draft Genome Sequence of Winogradskyella psychrotolerans RS-3T, Isolated from the Marine Transect of Kongsfjorden, Ny-Alesund, Svalbard, Arctic Ocean.</title>
        <authorList>
            <person name="Kumar Pinnaka A."/>
            <person name="Ara S."/>
            <person name="Singh A."/>
            <person name="Shivaji S."/>
        </authorList>
    </citation>
    <scope>NUCLEOTIDE SEQUENCE [LARGE SCALE GENOMIC DNA]</scope>
    <source>
        <strain evidence="4 5">RS-3</strain>
    </source>
</reference>
<accession>S7X1Q1</accession>
<dbReference type="NCBIfam" id="TIGR04183">
    <property type="entry name" value="Por_Secre_tail"/>
    <property type="match status" value="1"/>
</dbReference>
<organism evidence="4 5">
    <name type="scientific">Winogradskyella psychrotolerans RS-3</name>
    <dbReference type="NCBI Taxonomy" id="641526"/>
    <lineage>
        <taxon>Bacteria</taxon>
        <taxon>Pseudomonadati</taxon>
        <taxon>Bacteroidota</taxon>
        <taxon>Flavobacteriia</taxon>
        <taxon>Flavobacteriales</taxon>
        <taxon>Flavobacteriaceae</taxon>
        <taxon>Winogradskyella</taxon>
    </lineage>
</organism>
<dbReference type="AlphaFoldDB" id="S7X1Q1"/>
<name>S7X1Q1_9FLAO</name>
<feature type="domain" description="Secretion system C-terminal sorting" evidence="3">
    <location>
        <begin position="283"/>
        <end position="347"/>
    </location>
</feature>
<sequence length="355" mass="40762">MERRLFVGLIACLFSQTTIAQVTLNANEPGNTYEEINAVLAPGYNVIEVPDCNHTEFGRHIDELFDTELNTTVFRFIAHKIPDNDRCQNFDRQRTEIKTYDQSPDHLIAIEGEIVEYKWKFKLPSDFKVSPNFTHLHQIKSVGGPYESIPMITLTARKATPDRIELRYTPTTNQTTIQTANLDLFRGHWVEVTERITYGNEGRYSISINRVSDDLLILNYTNDSIDMWQDGAAFARPKWGIYRSLINSDDLQDEAVLFNNFSIEEIDPLSVSDIELQNDEVLLFPNPTKDFITFKNIEAEDYDSIKVYDSSGKEIQTLSPLNNNTLDVSALSKGLYYINLIKSKRIIKILKCIIE</sequence>
<keyword evidence="5" id="KW-1185">Reference proteome</keyword>
<comment type="caution">
    <text evidence="4">The sequence shown here is derived from an EMBL/GenBank/DDBJ whole genome shotgun (WGS) entry which is preliminary data.</text>
</comment>
<keyword evidence="1 2" id="KW-0732">Signal</keyword>
<dbReference type="Proteomes" id="UP000014962">
    <property type="component" value="Unassembled WGS sequence"/>
</dbReference>
<evidence type="ECO:0000256" key="1">
    <source>
        <dbReference type="ARBA" id="ARBA00022729"/>
    </source>
</evidence>
<dbReference type="Pfam" id="PF18962">
    <property type="entry name" value="Por_Secre_tail"/>
    <property type="match status" value="1"/>
</dbReference>
<feature type="chain" id="PRO_5004546486" description="Secretion system C-terminal sorting domain-containing protein" evidence="2">
    <location>
        <begin position="21"/>
        <end position="355"/>
    </location>
</feature>
<proteinExistence type="predicted"/>
<feature type="signal peptide" evidence="2">
    <location>
        <begin position="1"/>
        <end position="20"/>
    </location>
</feature>
<dbReference type="EMBL" id="ATMR01000206">
    <property type="protein sequence ID" value="EPR70058.1"/>
    <property type="molecule type" value="Genomic_DNA"/>
</dbReference>
<dbReference type="STRING" id="641526.ADIWIN_3921"/>
<evidence type="ECO:0000259" key="3">
    <source>
        <dbReference type="Pfam" id="PF18962"/>
    </source>
</evidence>
<dbReference type="RefSeq" id="WP_020898064.1">
    <property type="nucleotide sequence ID" value="NZ_ATMR01000206.1"/>
</dbReference>
<dbReference type="eggNOG" id="ENOG502Z942">
    <property type="taxonomic scope" value="Bacteria"/>
</dbReference>